<proteinExistence type="inferred from homology"/>
<feature type="compositionally biased region" description="Low complexity" evidence="12">
    <location>
        <begin position="354"/>
        <end position="367"/>
    </location>
</feature>
<comment type="subcellular location">
    <subcellularLocation>
        <location evidence="1">Nucleus</location>
    </subcellularLocation>
</comment>
<feature type="compositionally biased region" description="Polar residues" evidence="12">
    <location>
        <begin position="135"/>
        <end position="151"/>
    </location>
</feature>
<evidence type="ECO:0000256" key="8">
    <source>
        <dbReference type="ARBA" id="ARBA00023235"/>
    </source>
</evidence>
<dbReference type="Pfam" id="PF00271">
    <property type="entry name" value="Helicase_C"/>
    <property type="match status" value="1"/>
</dbReference>
<dbReference type="SUPFAM" id="SSF52540">
    <property type="entry name" value="P-loop containing nucleoside triphosphate hydrolases"/>
    <property type="match status" value="1"/>
</dbReference>
<evidence type="ECO:0000256" key="10">
    <source>
        <dbReference type="ARBA" id="ARBA00034617"/>
    </source>
</evidence>
<dbReference type="InterPro" id="IPR014001">
    <property type="entry name" value="Helicase_ATP-bd"/>
</dbReference>
<dbReference type="RefSeq" id="XP_062770629.1">
    <property type="nucleotide sequence ID" value="XM_062907664.1"/>
</dbReference>
<dbReference type="GO" id="GO:0016787">
    <property type="term" value="F:hydrolase activity"/>
    <property type="evidence" value="ECO:0007669"/>
    <property type="project" value="UniProtKB-KW"/>
</dbReference>
<evidence type="ECO:0000256" key="9">
    <source>
        <dbReference type="ARBA" id="ARBA00023242"/>
    </source>
</evidence>
<dbReference type="CDD" id="cd17920">
    <property type="entry name" value="DEXHc_RecQ"/>
    <property type="match status" value="1"/>
</dbReference>
<feature type="compositionally biased region" description="Polar residues" evidence="12">
    <location>
        <begin position="468"/>
        <end position="479"/>
    </location>
</feature>
<dbReference type="PROSITE" id="PS51194">
    <property type="entry name" value="HELICASE_CTER"/>
    <property type="match status" value="1"/>
</dbReference>
<accession>A0ABR0HYW6</accession>
<evidence type="ECO:0000313" key="16">
    <source>
        <dbReference type="Proteomes" id="UP001326199"/>
    </source>
</evidence>
<protein>
    <recommendedName>
        <fullName evidence="11">DNA 3'-5' helicase</fullName>
        <ecNumber evidence="11">5.6.2.4</ecNumber>
    </recommendedName>
</protein>
<feature type="region of interest" description="Disordered" evidence="12">
    <location>
        <begin position="468"/>
        <end position="496"/>
    </location>
</feature>
<dbReference type="PANTHER" id="PTHR13710:SF153">
    <property type="entry name" value="RECQ-LIKE DNA HELICASE BLM"/>
    <property type="match status" value="1"/>
</dbReference>
<dbReference type="InterPro" id="IPR002464">
    <property type="entry name" value="DNA/RNA_helicase_DEAH_CS"/>
</dbReference>
<dbReference type="InterPro" id="IPR011545">
    <property type="entry name" value="DEAD/DEAH_box_helicase_dom"/>
</dbReference>
<evidence type="ECO:0000256" key="11">
    <source>
        <dbReference type="ARBA" id="ARBA00034808"/>
    </source>
</evidence>
<keyword evidence="5 15" id="KW-0347">Helicase</keyword>
<organism evidence="15 16">
    <name type="scientific">Podospora pseudopauciseta</name>
    <dbReference type="NCBI Taxonomy" id="2093780"/>
    <lineage>
        <taxon>Eukaryota</taxon>
        <taxon>Fungi</taxon>
        <taxon>Dikarya</taxon>
        <taxon>Ascomycota</taxon>
        <taxon>Pezizomycotina</taxon>
        <taxon>Sordariomycetes</taxon>
        <taxon>Sordariomycetidae</taxon>
        <taxon>Sordariales</taxon>
        <taxon>Podosporaceae</taxon>
        <taxon>Podospora</taxon>
    </lineage>
</organism>
<feature type="compositionally biased region" description="Polar residues" evidence="12">
    <location>
        <begin position="98"/>
        <end position="112"/>
    </location>
</feature>
<dbReference type="InterPro" id="IPR001650">
    <property type="entry name" value="Helicase_C-like"/>
</dbReference>
<evidence type="ECO:0000256" key="2">
    <source>
        <dbReference type="ARBA" id="ARBA00005446"/>
    </source>
</evidence>
<dbReference type="Gene3D" id="3.40.50.300">
    <property type="entry name" value="P-loop containing nucleotide triphosphate hydrolases"/>
    <property type="match status" value="2"/>
</dbReference>
<keyword evidence="3" id="KW-0547">Nucleotide-binding</keyword>
<feature type="compositionally biased region" description="Polar residues" evidence="12">
    <location>
        <begin position="682"/>
        <end position="701"/>
    </location>
</feature>
<keyword evidence="9" id="KW-0539">Nucleus</keyword>
<dbReference type="InterPro" id="IPR032284">
    <property type="entry name" value="RecQ_Zn-bd"/>
</dbReference>
<dbReference type="Proteomes" id="UP001326199">
    <property type="component" value="Unassembled WGS sequence"/>
</dbReference>
<evidence type="ECO:0000256" key="4">
    <source>
        <dbReference type="ARBA" id="ARBA00022801"/>
    </source>
</evidence>
<dbReference type="GeneID" id="87928007"/>
<feature type="domain" description="Helicase C-terminal" evidence="14">
    <location>
        <begin position="1092"/>
        <end position="1241"/>
    </location>
</feature>
<evidence type="ECO:0000256" key="3">
    <source>
        <dbReference type="ARBA" id="ARBA00022741"/>
    </source>
</evidence>
<feature type="compositionally biased region" description="Gly residues" evidence="12">
    <location>
        <begin position="1761"/>
        <end position="1773"/>
    </location>
</feature>
<feature type="compositionally biased region" description="Gly residues" evidence="12">
    <location>
        <begin position="1707"/>
        <end position="1717"/>
    </location>
</feature>
<feature type="compositionally biased region" description="Low complexity" evidence="12">
    <location>
        <begin position="1728"/>
        <end position="1760"/>
    </location>
</feature>
<evidence type="ECO:0000256" key="12">
    <source>
        <dbReference type="SAM" id="MobiDB-lite"/>
    </source>
</evidence>
<gene>
    <name evidence="15" type="primary">SGS1</name>
    <name evidence="15" type="ORF">QC763_110750</name>
</gene>
<dbReference type="InterPro" id="IPR027417">
    <property type="entry name" value="P-loop_NTPase"/>
</dbReference>
<dbReference type="EMBL" id="JAFFHB010000001">
    <property type="protein sequence ID" value="KAK4673307.1"/>
    <property type="molecule type" value="Genomic_DNA"/>
</dbReference>
<feature type="region of interest" description="Disordered" evidence="12">
    <location>
        <begin position="1451"/>
        <end position="1476"/>
    </location>
</feature>
<feature type="compositionally biased region" description="Acidic residues" evidence="12">
    <location>
        <begin position="230"/>
        <end position="243"/>
    </location>
</feature>
<dbReference type="Pfam" id="PF00270">
    <property type="entry name" value="DEAD"/>
    <property type="match status" value="1"/>
</dbReference>
<comment type="catalytic activity">
    <reaction evidence="10">
        <text>Couples ATP hydrolysis with the unwinding of duplex DNA by translocating in the 3'-5' direction.</text>
        <dbReference type="EC" id="5.6.2.4"/>
    </reaction>
</comment>
<keyword evidence="8" id="KW-0413">Isomerase</keyword>
<keyword evidence="7" id="KW-0238">DNA-binding</keyword>
<dbReference type="InterPro" id="IPR036388">
    <property type="entry name" value="WH-like_DNA-bd_sf"/>
</dbReference>
<comment type="caution">
    <text evidence="15">The sequence shown here is derived from an EMBL/GenBank/DDBJ whole genome shotgun (WGS) entry which is preliminary data.</text>
</comment>
<feature type="compositionally biased region" description="Basic and acidic residues" evidence="12">
    <location>
        <begin position="1687"/>
        <end position="1696"/>
    </location>
</feature>
<feature type="compositionally biased region" description="Polar residues" evidence="12">
    <location>
        <begin position="170"/>
        <end position="194"/>
    </location>
</feature>
<keyword evidence="16" id="KW-1185">Reference proteome</keyword>
<evidence type="ECO:0000259" key="14">
    <source>
        <dbReference type="PROSITE" id="PS51194"/>
    </source>
</evidence>
<dbReference type="InterPro" id="IPR004589">
    <property type="entry name" value="DNA_helicase_ATP-dep_RecQ"/>
</dbReference>
<feature type="compositionally biased region" description="Acidic residues" evidence="12">
    <location>
        <begin position="1451"/>
        <end position="1468"/>
    </location>
</feature>
<evidence type="ECO:0000259" key="13">
    <source>
        <dbReference type="PROSITE" id="PS51192"/>
    </source>
</evidence>
<feature type="compositionally biased region" description="Basic and acidic residues" evidence="12">
    <location>
        <begin position="545"/>
        <end position="564"/>
    </location>
</feature>
<dbReference type="SMART" id="SM00487">
    <property type="entry name" value="DEXDc"/>
    <property type="match status" value="1"/>
</dbReference>
<dbReference type="CDD" id="cd18794">
    <property type="entry name" value="SF2_C_RecQ"/>
    <property type="match status" value="1"/>
</dbReference>
<sequence length="1773" mass="194484">MPYLPILTQALRVIRTIPGILSTTPLPPRNPLLVLNIDASHSGWDPRFLYDPMTRNNLSAHLSWLLRETTRLRPSGPPLPAAQDPFDNTPPPPAADVTRTSRTSRPNHSSFPSVPAAGAFQSQTGTAPQDPLHGTASTQGSHLAATPSTNEVDIDDASGMAKLSAYNSRRPTLVPKQQQQLPTPVSTTGSTQIGALQRAYSANAAVRPQASSSSPPPPVKTSARVKVEFDDLSDPIDLTEEDRNDGSSSVVGFGDDKRLWREDYAERPEPVSSRGQANPYQQTKVIKTLDEFDEEYPDINEIVPPSSAVRSALKRSATAPSVVKTHISTPCPPGTSRAFKEPTAQGREAAHGSSAAPTQTVPAVAASARKRKSPATAEFNSGDFLDSEVDASCTPANNSSNKRAKRADVVYDSEDEFTTPASHGSPDAQSPPGVQDMDVDMEFSIQETPSKAPAPMPMELDNVVSNGSRATVGNTQGSKASVPHPVSSGQNLTSEASLGSEIERNKHTLGLFLSRPSVLDEMLQLVDSQLQENAEAFRRFLTQRGSKEERNQERERIKNAKKPLDDKKKALLSLQESHASYKTLNSEQEALVNKIAKAYRDGIDTEEHEEQLLKLDEEIETAEKTLIAHLIKASVDDLDFLKNQNDTTAPADSSPRAQAHAADARTSPSAGRIIPECPSLITGPSQPPATLQYSGSQSQRGPSQFAAPAQFAAPQFRPPVPHFPPNQQHTQFSGSRVQPPYHQAVPSSLNHFDVDEDELAAMEAASQFAPPRAHNRTQTQAAEIDEYGQDDVPDDLLLSAYEQFSGGPSAPSATAAVRTAARSTLSEATSNSAPAPPRRALAKLAPPVVRKTAIPPELLQFPWSADVLRALKDRFRLVNFRHNQLPAINCTLAGEDAFVMMPTGGGKSLCYQLPAVVQSGKTKGVTIVVSPLLSLMSDQVEHMERINILAVAFNGNLAAAHKRHILGKLNHETPENFYQLLYVTPEMLANENTQIRRALKMLHQRGKFARLVIDEAHCVSQWGHDFRPDYKALGEFRKQFPGVPVMALTASATESVRKDVQHQLGMTGCKLFTQSFNRPNLYYEVFPKPPTYVDPLGSLIATRYKNQTGIIYTTSRASCEGIAGKLVEKYGIKAAPYHAGLDDRPEIQRKWQDDEIHVIVATIAFGMGIDKPDVRFVIHVSLPKTMEGYYQETGRAGRDGKPADCILYFSYGDVTSLRRMVQKDELDKDGKHVRSQAEKDKQLELLDRMTFYCLNTTSCRRTQLLGYFGEDFNAANCNKQCDFCLLGERVTLKQVDRTDWAKAIIDLIPGMGAKGGSIGKLASAMAGRDKKNYQHLPGFGIAPGIKNTAIYPVIIEMERVKIIHSTAETSANGGLNLYYHVSKENFRHFWSSGTRLTILMPEQDLFSRKCLVKSEAMVRAPPSTNVSSPVSAPARKRLAPRRGRQFIDDEAEGDFGDEFGSGDEDEDIQDHRPRHANGYAKDNFVVSDYEEEVDFDAAAPSRHHRTATRHQQTLDELRPFDFSRLDQVHQVITDHFLFEAKQLEIQIRAETNHIRPFFTDQQYREMIARWTTTPAKMYTIRGVTPDKVDQWGSRFVPLIQQLHQQYQEMMSNQDPSRNQYSGAATIAPNAHIRKKGNRDVIVISDGEEEFGDFDDEEDMASGSRYGAGAPYVNPEVATFHRELKAMQREADAERLAKAASTSQHQGSGYGSRSGGGSYYKKKGGRGSNGYSRNSGGVSKRGGSSAKSAGGSSRSKGSSYPRGGGGGGISAMPR</sequence>
<evidence type="ECO:0000256" key="1">
    <source>
        <dbReference type="ARBA" id="ARBA00004123"/>
    </source>
</evidence>
<evidence type="ECO:0000256" key="7">
    <source>
        <dbReference type="ARBA" id="ARBA00023125"/>
    </source>
</evidence>
<comment type="similarity">
    <text evidence="2">Belongs to the helicase family. RecQ subfamily.</text>
</comment>
<feature type="region of interest" description="Disordered" evidence="12">
    <location>
        <begin position="170"/>
        <end position="253"/>
    </location>
</feature>
<dbReference type="NCBIfam" id="TIGR00614">
    <property type="entry name" value="recQ_fam"/>
    <property type="match status" value="1"/>
</dbReference>
<name>A0ABR0HYW6_9PEZI</name>
<evidence type="ECO:0000256" key="6">
    <source>
        <dbReference type="ARBA" id="ARBA00022840"/>
    </source>
</evidence>
<dbReference type="PROSITE" id="PS51192">
    <property type="entry name" value="HELICASE_ATP_BIND_1"/>
    <property type="match status" value="1"/>
</dbReference>
<feature type="domain" description="Helicase ATP-binding" evidence="13">
    <location>
        <begin position="888"/>
        <end position="1070"/>
    </location>
</feature>
<dbReference type="SMART" id="SM00490">
    <property type="entry name" value="HELICc"/>
    <property type="match status" value="1"/>
</dbReference>
<dbReference type="Pfam" id="PF16124">
    <property type="entry name" value="RecQ_Zn_bind"/>
    <property type="match status" value="1"/>
</dbReference>
<dbReference type="EC" id="5.6.2.4" evidence="11"/>
<keyword evidence="6" id="KW-0067">ATP-binding</keyword>
<evidence type="ECO:0000313" key="15">
    <source>
        <dbReference type="EMBL" id="KAK4673307.1"/>
    </source>
</evidence>
<dbReference type="Gene3D" id="1.10.10.10">
    <property type="entry name" value="Winged helix-like DNA-binding domain superfamily/Winged helix DNA-binding domain"/>
    <property type="match status" value="1"/>
</dbReference>
<feature type="compositionally biased region" description="Polar residues" evidence="12">
    <location>
        <begin position="487"/>
        <end position="496"/>
    </location>
</feature>
<evidence type="ECO:0000256" key="5">
    <source>
        <dbReference type="ARBA" id="ARBA00022806"/>
    </source>
</evidence>
<feature type="region of interest" description="Disordered" evidence="12">
    <location>
        <begin position="544"/>
        <end position="564"/>
    </location>
</feature>
<feature type="region of interest" description="Disordered" evidence="12">
    <location>
        <begin position="73"/>
        <end position="153"/>
    </location>
</feature>
<feature type="region of interest" description="Disordered" evidence="12">
    <location>
        <begin position="1687"/>
        <end position="1773"/>
    </location>
</feature>
<dbReference type="PROSITE" id="PS00690">
    <property type="entry name" value="DEAH_ATP_HELICASE"/>
    <property type="match status" value="1"/>
</dbReference>
<dbReference type="GO" id="GO:0003678">
    <property type="term" value="F:DNA helicase activity"/>
    <property type="evidence" value="ECO:0007669"/>
    <property type="project" value="UniProtKB-EC"/>
</dbReference>
<feature type="region of interest" description="Disordered" evidence="12">
    <location>
        <begin position="324"/>
        <end position="388"/>
    </location>
</feature>
<feature type="region of interest" description="Disordered" evidence="12">
    <location>
        <begin position="646"/>
        <end position="703"/>
    </location>
</feature>
<keyword evidence="4 15" id="KW-0378">Hydrolase</keyword>
<reference evidence="15 16" key="1">
    <citation type="journal article" date="2023" name="bioRxiv">
        <title>High-quality genome assemblies of four members of thePodospora anserinaspecies complex.</title>
        <authorList>
            <person name="Ament-Velasquez S.L."/>
            <person name="Vogan A.A."/>
            <person name="Wallerman O."/>
            <person name="Hartmann F."/>
            <person name="Gautier V."/>
            <person name="Silar P."/>
            <person name="Giraud T."/>
            <person name="Johannesson H."/>
        </authorList>
    </citation>
    <scope>NUCLEOTIDE SEQUENCE [LARGE SCALE GENOMIC DNA]</scope>
    <source>
        <strain evidence="15 16">CBS 411.78</strain>
    </source>
</reference>
<dbReference type="PANTHER" id="PTHR13710">
    <property type="entry name" value="DNA HELICASE RECQ FAMILY MEMBER"/>
    <property type="match status" value="1"/>
</dbReference>